<keyword evidence="5" id="KW-1185">Reference proteome</keyword>
<organism evidence="4 5">
    <name type="scientific">Candida dubliniensis (strain CD36 / ATCC MYA-646 / CBS 7987 / NCPF 3949 / NRRL Y-17841)</name>
    <name type="common">Yeast</name>
    <dbReference type="NCBI Taxonomy" id="573826"/>
    <lineage>
        <taxon>Eukaryota</taxon>
        <taxon>Fungi</taxon>
        <taxon>Dikarya</taxon>
        <taxon>Ascomycota</taxon>
        <taxon>Saccharomycotina</taxon>
        <taxon>Pichiomycetes</taxon>
        <taxon>Debaryomycetaceae</taxon>
        <taxon>Candida/Lodderomyces clade</taxon>
        <taxon>Candida</taxon>
    </lineage>
</organism>
<dbReference type="Proteomes" id="UP000002605">
    <property type="component" value="Chromosome 1"/>
</dbReference>
<dbReference type="KEGG" id="cdu:CD36_05620"/>
<dbReference type="eggNOG" id="ENOG502T3NC">
    <property type="taxonomic scope" value="Eukaryota"/>
</dbReference>
<reference evidence="4 5" key="1">
    <citation type="journal article" date="2009" name="Genome Res.">
        <title>Comparative genomics of the fungal pathogens Candida dubliniensis and Candida albicans.</title>
        <authorList>
            <person name="Jackson A.P."/>
            <person name="Gamble J.A."/>
            <person name="Yeomans T."/>
            <person name="Moran G.P."/>
            <person name="Saunders D."/>
            <person name="Harris D."/>
            <person name="Aslett M."/>
            <person name="Barrell J.F."/>
            <person name="Butler G."/>
            <person name="Citiulo F."/>
            <person name="Coleman D.C."/>
            <person name="de Groot P.W.J."/>
            <person name="Goodwin T.J."/>
            <person name="Quail M.A."/>
            <person name="McQuillan J."/>
            <person name="Munro C.A."/>
            <person name="Pain A."/>
            <person name="Poulter R.T."/>
            <person name="Rajandream M.A."/>
            <person name="Renauld H."/>
            <person name="Spiering M.J."/>
            <person name="Tivey A."/>
            <person name="Gow N.A.R."/>
            <person name="Barrell B."/>
            <person name="Sullivan D.J."/>
            <person name="Berriman M."/>
        </authorList>
    </citation>
    <scope>NUCLEOTIDE SEQUENCE [LARGE SCALE GENOMIC DNA]</scope>
    <source>
        <strain evidence="5">CD36 / ATCC MYA-646 / CBS 7987 / NCPF 3949 / NRRL Y-17841</strain>
    </source>
</reference>
<evidence type="ECO:0008006" key="6">
    <source>
        <dbReference type="Google" id="ProtNLM"/>
    </source>
</evidence>
<sequence length="463" mass="49523">MQFLFTFIFLLIPLVYSLPAASPKSGTDFDFNQEIEQFVEKTFNQDDPASVAAAASLQEFLIDVFNYDDNKNQEEKEEEEALKVFEKRDASTEQTIEGVLVAVNNSGVIWNLLDSIANDPSRIEYIGNLTSSFLKNYNITLNIADLISESSSLTENLNITGLLSAVENSGLITSLLDGILLDENFRPRLVDLIDRLVLSQKDVLLYIFAGVLSKRDFIIDSNLVNVLLKRATNDDPYSGSLGSFLNNAASTILSSSLVSNAAADVLNALNDTGFLVYATKRFLSSDAYVNMTVALVNDIVSSSSVTIDTSGLNLTELVTSALGNPKEIAALVGALLSGDSSAQTSQLSNILGKYSGALSQILQDLEKKGLFAELNSYIFGDSTTKTSATATATATSSSNNDKDVANNNKDAANSGSATSNSQTSTNTKRASNGAGAVIYTGSNTQTTFFKALSILFGGALLFL</sequence>
<dbReference type="HOGENOM" id="CLU_032732_0_0_1"/>
<dbReference type="VEuPathDB" id="FungiDB:CD36_05620"/>
<name>B9W806_CANDC</name>
<dbReference type="CGD" id="CAL0000169688">
    <property type="gene designation" value="Cd36_05620"/>
</dbReference>
<evidence type="ECO:0000313" key="5">
    <source>
        <dbReference type="Proteomes" id="UP000002605"/>
    </source>
</evidence>
<dbReference type="AlphaFoldDB" id="B9W806"/>
<feature type="signal peptide" evidence="2">
    <location>
        <begin position="1"/>
        <end position="17"/>
    </location>
</feature>
<evidence type="ECO:0000256" key="2">
    <source>
        <dbReference type="SAM" id="SignalP"/>
    </source>
</evidence>
<dbReference type="OrthoDB" id="4022151at2759"/>
<protein>
    <recommendedName>
        <fullName evidence="6">GPI-anchored protein</fullName>
    </recommendedName>
</protein>
<proteinExistence type="predicted"/>
<feature type="compositionally biased region" description="Low complexity" evidence="1">
    <location>
        <begin position="393"/>
        <end position="427"/>
    </location>
</feature>
<accession>B9W806</accession>
<evidence type="ECO:0000313" key="3">
    <source>
        <dbReference type="CGD" id="CAL0000169688"/>
    </source>
</evidence>
<feature type="region of interest" description="Disordered" evidence="1">
    <location>
        <begin position="393"/>
        <end position="430"/>
    </location>
</feature>
<dbReference type="RefSeq" id="XP_002417227.1">
    <property type="nucleotide sequence ID" value="XM_002417182.1"/>
</dbReference>
<evidence type="ECO:0000313" key="4">
    <source>
        <dbReference type="EMBL" id="CAX44820.1"/>
    </source>
</evidence>
<gene>
    <name evidence="3" type="ordered locus">Cd36_05620</name>
    <name evidence="4" type="ORF">CD36_05620</name>
</gene>
<evidence type="ECO:0000256" key="1">
    <source>
        <dbReference type="SAM" id="MobiDB-lite"/>
    </source>
</evidence>
<keyword evidence="2" id="KW-0732">Signal</keyword>
<dbReference type="GeneID" id="8044764"/>
<dbReference type="EMBL" id="FM992688">
    <property type="protein sequence ID" value="CAX44820.1"/>
    <property type="molecule type" value="Genomic_DNA"/>
</dbReference>
<feature type="chain" id="PRO_5002893687" description="GPI-anchored protein" evidence="2">
    <location>
        <begin position="18"/>
        <end position="463"/>
    </location>
</feature>